<dbReference type="AlphaFoldDB" id="A0A103YGW6"/>
<name>A0A103YGW6_CYNCS</name>
<accession>A0A103YGW6</accession>
<feature type="transmembrane region" description="Helical" evidence="7">
    <location>
        <begin position="576"/>
        <end position="597"/>
    </location>
</feature>
<evidence type="ECO:0000313" key="9">
    <source>
        <dbReference type="EMBL" id="KVI08870.1"/>
    </source>
</evidence>
<dbReference type="EMBL" id="LEKV01001082">
    <property type="protein sequence ID" value="KVI08870.1"/>
    <property type="molecule type" value="Genomic_DNA"/>
</dbReference>
<keyword evidence="4 7" id="KW-1133">Transmembrane helix</keyword>
<dbReference type="FunFam" id="1.20.1540.10:FF:000017">
    <property type="entry name" value="RHOMBOID-like protein 9, chloroplastic"/>
    <property type="match status" value="1"/>
</dbReference>
<feature type="domain" description="Peptidase S54 rhomboid" evidence="8">
    <location>
        <begin position="266"/>
        <end position="404"/>
    </location>
</feature>
<dbReference type="PANTHER" id="PTHR43731">
    <property type="entry name" value="RHOMBOID PROTEASE"/>
    <property type="match status" value="1"/>
</dbReference>
<evidence type="ECO:0000256" key="5">
    <source>
        <dbReference type="ARBA" id="ARBA00023136"/>
    </source>
</evidence>
<dbReference type="InterPro" id="IPR008390">
    <property type="entry name" value="AWPM-19"/>
</dbReference>
<evidence type="ECO:0000256" key="1">
    <source>
        <dbReference type="ARBA" id="ARBA00004141"/>
    </source>
</evidence>
<evidence type="ECO:0000256" key="6">
    <source>
        <dbReference type="SAM" id="MobiDB-lite"/>
    </source>
</evidence>
<dbReference type="Pfam" id="PF01694">
    <property type="entry name" value="Rhomboid"/>
    <property type="match status" value="1"/>
</dbReference>
<comment type="caution">
    <text evidence="9">The sequence shown here is derived from an EMBL/GenBank/DDBJ whole genome shotgun (WGS) entry which is preliminary data.</text>
</comment>
<dbReference type="InterPro" id="IPR035952">
    <property type="entry name" value="Rhomboid-like_sf"/>
</dbReference>
<evidence type="ECO:0000256" key="3">
    <source>
        <dbReference type="ARBA" id="ARBA00022692"/>
    </source>
</evidence>
<dbReference type="Pfam" id="PF05512">
    <property type="entry name" value="AWPM-19"/>
    <property type="match status" value="1"/>
</dbReference>
<feature type="region of interest" description="Disordered" evidence="6">
    <location>
        <begin position="177"/>
        <end position="212"/>
    </location>
</feature>
<dbReference type="Gramene" id="KVI08870">
    <property type="protein sequence ID" value="KVI08870"/>
    <property type="gene ID" value="Ccrd_012752"/>
</dbReference>
<dbReference type="PANTHER" id="PTHR43731:SF30">
    <property type="entry name" value="RHOMBOID-LIKE PROTEIN 9, CHLOROPLASTIC"/>
    <property type="match status" value="1"/>
</dbReference>
<evidence type="ECO:0000256" key="4">
    <source>
        <dbReference type="ARBA" id="ARBA00022989"/>
    </source>
</evidence>
<feature type="transmembrane region" description="Helical" evidence="7">
    <location>
        <begin position="301"/>
        <end position="324"/>
    </location>
</feature>
<evidence type="ECO:0000259" key="8">
    <source>
        <dbReference type="Pfam" id="PF01694"/>
    </source>
</evidence>
<proteinExistence type="inferred from homology"/>
<feature type="compositionally biased region" description="Polar residues" evidence="6">
    <location>
        <begin position="187"/>
        <end position="200"/>
    </location>
</feature>
<dbReference type="Gene3D" id="1.20.1540.10">
    <property type="entry name" value="Rhomboid-like"/>
    <property type="match status" value="1"/>
</dbReference>
<dbReference type="InterPro" id="IPR050925">
    <property type="entry name" value="Rhomboid_protease_S54"/>
</dbReference>
<evidence type="ECO:0000313" key="10">
    <source>
        <dbReference type="Proteomes" id="UP000243975"/>
    </source>
</evidence>
<dbReference type="GO" id="GO:0016020">
    <property type="term" value="C:membrane"/>
    <property type="evidence" value="ECO:0007669"/>
    <property type="project" value="UniProtKB-SubCell"/>
</dbReference>
<keyword evidence="5 7" id="KW-0472">Membrane</keyword>
<feature type="transmembrane region" description="Helical" evidence="7">
    <location>
        <begin position="275"/>
        <end position="294"/>
    </location>
</feature>
<protein>
    <submittedName>
        <fullName evidence="9">AWPM-19-like protein</fullName>
    </submittedName>
</protein>
<comment type="similarity">
    <text evidence="2">Belongs to the peptidase S54 family.</text>
</comment>
<dbReference type="STRING" id="59895.A0A103YGW6"/>
<feature type="transmembrane region" description="Helical" evidence="7">
    <location>
        <begin position="504"/>
        <end position="524"/>
    </location>
</feature>
<feature type="region of interest" description="Disordered" evidence="6">
    <location>
        <begin position="106"/>
        <end position="147"/>
    </location>
</feature>
<dbReference type="GO" id="GO:0004252">
    <property type="term" value="F:serine-type endopeptidase activity"/>
    <property type="evidence" value="ECO:0007669"/>
    <property type="project" value="InterPro"/>
</dbReference>
<dbReference type="SUPFAM" id="SSF144091">
    <property type="entry name" value="Rhomboid-like"/>
    <property type="match status" value="1"/>
</dbReference>
<feature type="compositionally biased region" description="Basic and acidic residues" evidence="6">
    <location>
        <begin position="177"/>
        <end position="186"/>
    </location>
</feature>
<feature type="transmembrane region" description="Helical" evidence="7">
    <location>
        <begin position="536"/>
        <end position="556"/>
    </location>
</feature>
<gene>
    <name evidence="9" type="ORF">Ccrd_012752</name>
</gene>
<dbReference type="InterPro" id="IPR022764">
    <property type="entry name" value="Peptidase_S54_rhomboid_dom"/>
</dbReference>
<organism evidence="9 10">
    <name type="scientific">Cynara cardunculus var. scolymus</name>
    <name type="common">Globe artichoke</name>
    <name type="synonym">Cynara scolymus</name>
    <dbReference type="NCBI Taxonomy" id="59895"/>
    <lineage>
        <taxon>Eukaryota</taxon>
        <taxon>Viridiplantae</taxon>
        <taxon>Streptophyta</taxon>
        <taxon>Embryophyta</taxon>
        <taxon>Tracheophyta</taxon>
        <taxon>Spermatophyta</taxon>
        <taxon>Magnoliopsida</taxon>
        <taxon>eudicotyledons</taxon>
        <taxon>Gunneridae</taxon>
        <taxon>Pentapetalae</taxon>
        <taxon>asterids</taxon>
        <taxon>campanulids</taxon>
        <taxon>Asterales</taxon>
        <taxon>Asteraceae</taxon>
        <taxon>Carduoideae</taxon>
        <taxon>Cardueae</taxon>
        <taxon>Carduinae</taxon>
        <taxon>Cynara</taxon>
    </lineage>
</organism>
<keyword evidence="3 7" id="KW-0812">Transmembrane</keyword>
<sequence>MALVPVCFKMCYEDQIVNKGACFIPCTTDQDVFGGISPVSNHRVKTVRFCYNSVGNLMKPKYTGMVKSANHLRSISASASERERLSRFAIGSSSREKQLRSLDSYFRKSKNDRNQPSPSSFYDDGDAHSRSAQSTDQRGLGPVGESLGQVLDRSGQFNAERELSSVDEHLKLDRDLVSSATKEETSHPTLNLVKNGQGTQAEVDDQGGSKSDYDETSGLYIISTMASINIAVYLFEIASPVRNSDLELFSIPALYGAKINHLILYGEWWRLLTSMFLHTGIVHIGLGCWVLLTFGPQVCRVYGRFTFFLIYILGGLSGNFTSFLHTPDPTVGGTGPVFAIIGAWLIYQYQNKDATGKDVYENMYQKAILATALGFVLSSFGPIDEWSHFGSVFTGIAYGFFTCPTLQIDDSSSQKTGKDDGIRLIGRNFRSTQSFLSLQFDIKVSEIEDLTMEVGKIGRGLMVPMLAANFVVNVIVIGLAGWSLDKYIDGEQNHPHLGGNPSTTYMLEFGLLGGAIGMCSLAMGLMHHRAWRSASLASAASSAFISWAITAIAFGFAWKEIKVGGRRGKRLQTLELFITISTFSQMLYLMLLHAGIFSRKYGPDYLSYRDDVVIHRVPTHSPSRPTTSSAD</sequence>
<dbReference type="Proteomes" id="UP000243975">
    <property type="component" value="Unassembled WGS sequence"/>
</dbReference>
<reference evidence="9 10" key="1">
    <citation type="journal article" date="2016" name="Sci. Rep.">
        <title>The genome sequence of the outbreeding globe artichoke constructed de novo incorporating a phase-aware low-pass sequencing strategy of F1 progeny.</title>
        <authorList>
            <person name="Scaglione D."/>
            <person name="Reyes-Chin-Wo S."/>
            <person name="Acquadro A."/>
            <person name="Froenicke L."/>
            <person name="Portis E."/>
            <person name="Beitel C."/>
            <person name="Tirone M."/>
            <person name="Mauro R."/>
            <person name="Lo Monaco A."/>
            <person name="Mauromicale G."/>
            <person name="Faccioli P."/>
            <person name="Cattivelli L."/>
            <person name="Rieseberg L."/>
            <person name="Michelmore R."/>
            <person name="Lanteri S."/>
        </authorList>
    </citation>
    <scope>NUCLEOTIDE SEQUENCE [LARGE SCALE GENOMIC DNA]</scope>
    <source>
        <strain evidence="9">2C</strain>
    </source>
</reference>
<keyword evidence="10" id="KW-1185">Reference proteome</keyword>
<comment type="subcellular location">
    <subcellularLocation>
        <location evidence="1">Membrane</location>
        <topology evidence="1">Multi-pass membrane protein</topology>
    </subcellularLocation>
</comment>
<feature type="transmembrane region" description="Helical" evidence="7">
    <location>
        <begin position="461"/>
        <end position="484"/>
    </location>
</feature>
<feature type="transmembrane region" description="Helical" evidence="7">
    <location>
        <begin position="330"/>
        <end position="347"/>
    </location>
</feature>
<evidence type="ECO:0000256" key="7">
    <source>
        <dbReference type="SAM" id="Phobius"/>
    </source>
</evidence>
<evidence type="ECO:0000256" key="2">
    <source>
        <dbReference type="ARBA" id="ARBA00009045"/>
    </source>
</evidence>